<evidence type="ECO:0000313" key="3">
    <source>
        <dbReference type="Proteomes" id="UP001597301"/>
    </source>
</evidence>
<reference evidence="3" key="1">
    <citation type="journal article" date="2019" name="Int. J. Syst. Evol. Microbiol.">
        <title>The Global Catalogue of Microorganisms (GCM) 10K type strain sequencing project: providing services to taxonomists for standard genome sequencing and annotation.</title>
        <authorList>
            <consortium name="The Broad Institute Genomics Platform"/>
            <consortium name="The Broad Institute Genome Sequencing Center for Infectious Disease"/>
            <person name="Wu L."/>
            <person name="Ma J."/>
        </authorList>
    </citation>
    <scope>NUCLEOTIDE SEQUENCE [LARGE SCALE GENOMIC DNA]</scope>
    <source>
        <strain evidence="3">CGMCC 1.12295</strain>
    </source>
</reference>
<accession>A0ABW4KJ41</accession>
<keyword evidence="1" id="KW-0812">Transmembrane</keyword>
<evidence type="ECO:0008006" key="4">
    <source>
        <dbReference type="Google" id="ProtNLM"/>
    </source>
</evidence>
<feature type="transmembrane region" description="Helical" evidence="1">
    <location>
        <begin position="63"/>
        <end position="84"/>
    </location>
</feature>
<sequence length="196" mass="22868">MKLWMDLIFLCVLGYFFYRFIQVLIKMKQKVILPASTEELAMIRRHPEKPVEVPTYSKQKAGIILSVIMLIFVAGMFIAGVFVQPFNWSFYLLVFLPLTYSHDLLNMFAIIPDGLLCGSRFISWKDIKSYEFVPIDRNHKYYGYSRAVNDGYELKLKTRGFPVSCMITTDEMKENLADVLNKHKTQQVNRNSEQSL</sequence>
<proteinExistence type="predicted"/>
<protein>
    <recommendedName>
        <fullName evidence="4">DUF5673 domain-containing protein</fullName>
    </recommendedName>
</protein>
<dbReference type="EMBL" id="JBHUEO010000062">
    <property type="protein sequence ID" value="MFD1708179.1"/>
    <property type="molecule type" value="Genomic_DNA"/>
</dbReference>
<feature type="transmembrane region" description="Helical" evidence="1">
    <location>
        <begin position="6"/>
        <end position="25"/>
    </location>
</feature>
<dbReference type="Proteomes" id="UP001597301">
    <property type="component" value="Unassembled WGS sequence"/>
</dbReference>
<comment type="caution">
    <text evidence="2">The sequence shown here is derived from an EMBL/GenBank/DDBJ whole genome shotgun (WGS) entry which is preliminary data.</text>
</comment>
<keyword evidence="3" id="KW-1185">Reference proteome</keyword>
<keyword evidence="1" id="KW-1133">Transmembrane helix</keyword>
<gene>
    <name evidence="2" type="ORF">ACFSCZ_15775</name>
</gene>
<evidence type="ECO:0000313" key="2">
    <source>
        <dbReference type="EMBL" id="MFD1708179.1"/>
    </source>
</evidence>
<dbReference type="RefSeq" id="WP_380775180.1">
    <property type="nucleotide sequence ID" value="NZ_JBHUEO010000062.1"/>
</dbReference>
<keyword evidence="1" id="KW-0472">Membrane</keyword>
<evidence type="ECO:0000256" key="1">
    <source>
        <dbReference type="SAM" id="Phobius"/>
    </source>
</evidence>
<name>A0ABW4KJ41_9BACI</name>
<organism evidence="2 3">
    <name type="scientific">Siminovitchia sediminis</name>
    <dbReference type="NCBI Taxonomy" id="1274353"/>
    <lineage>
        <taxon>Bacteria</taxon>
        <taxon>Bacillati</taxon>
        <taxon>Bacillota</taxon>
        <taxon>Bacilli</taxon>
        <taxon>Bacillales</taxon>
        <taxon>Bacillaceae</taxon>
        <taxon>Siminovitchia</taxon>
    </lineage>
</organism>